<feature type="chain" id="PRO_5030689105" evidence="7">
    <location>
        <begin position="16"/>
        <end position="331"/>
    </location>
</feature>
<dbReference type="InterPro" id="IPR039417">
    <property type="entry name" value="Peptidase_C1A_papain-like"/>
</dbReference>
<dbReference type="SMART" id="SM00645">
    <property type="entry name" value="Pept_C1"/>
    <property type="match status" value="1"/>
</dbReference>
<dbReference type="Gene3D" id="3.90.70.10">
    <property type="entry name" value="Cysteine proteinases"/>
    <property type="match status" value="1"/>
</dbReference>
<dbReference type="InterPro" id="IPR025660">
    <property type="entry name" value="Pept_his_AS"/>
</dbReference>
<dbReference type="Pfam" id="PF08246">
    <property type="entry name" value="Inhibitor_I29"/>
    <property type="match status" value="1"/>
</dbReference>
<dbReference type="PROSITE" id="PS00640">
    <property type="entry name" value="THIOL_PROTEASE_ASN"/>
    <property type="match status" value="1"/>
</dbReference>
<evidence type="ECO:0000256" key="5">
    <source>
        <dbReference type="ARBA" id="ARBA00023145"/>
    </source>
</evidence>
<evidence type="ECO:0000313" key="10">
    <source>
        <dbReference type="EMBL" id="QOV03091.1"/>
    </source>
</evidence>
<feature type="domain" description="Cathepsin propeptide inhibitor" evidence="9">
    <location>
        <begin position="24"/>
        <end position="84"/>
    </location>
</feature>
<dbReference type="SMART" id="SM00848">
    <property type="entry name" value="Inhibitor_I29"/>
    <property type="match status" value="1"/>
</dbReference>
<keyword evidence="7" id="KW-0732">Signal</keyword>
<keyword evidence="5" id="KW-0865">Zymogen</keyword>
<keyword evidence="6" id="KW-1015">Disulfide bond</keyword>
<dbReference type="EMBL" id="MT452037">
    <property type="protein sequence ID" value="QOV03091.1"/>
    <property type="molecule type" value="mRNA"/>
</dbReference>
<dbReference type="InterPro" id="IPR013201">
    <property type="entry name" value="Prot_inhib_I29"/>
</dbReference>
<proteinExistence type="evidence at transcript level"/>
<dbReference type="PRINTS" id="PR00705">
    <property type="entry name" value="PAPAIN"/>
</dbReference>
<keyword evidence="2" id="KW-0645">Protease</keyword>
<dbReference type="FunFam" id="3.90.70.10:FF:000006">
    <property type="entry name" value="Cathepsin S"/>
    <property type="match status" value="1"/>
</dbReference>
<evidence type="ECO:0000259" key="8">
    <source>
        <dbReference type="SMART" id="SM00645"/>
    </source>
</evidence>
<comment type="similarity">
    <text evidence="1">Belongs to the peptidase C1 family.</text>
</comment>
<feature type="domain" description="Peptidase C1A papain C-terminal" evidence="8">
    <location>
        <begin position="114"/>
        <end position="330"/>
    </location>
</feature>
<dbReference type="EC" id="3.4.22.15" evidence="10"/>
<dbReference type="InterPro" id="IPR013128">
    <property type="entry name" value="Peptidase_C1A"/>
</dbReference>
<feature type="signal peptide" evidence="7">
    <location>
        <begin position="1"/>
        <end position="15"/>
    </location>
</feature>
<evidence type="ECO:0000256" key="7">
    <source>
        <dbReference type="SAM" id="SignalP"/>
    </source>
</evidence>
<dbReference type="PROSITE" id="PS00639">
    <property type="entry name" value="THIOL_PROTEASE_HIS"/>
    <property type="match status" value="1"/>
</dbReference>
<dbReference type="GO" id="GO:0004197">
    <property type="term" value="F:cysteine-type endopeptidase activity"/>
    <property type="evidence" value="ECO:0007669"/>
    <property type="project" value="UniProtKB-EC"/>
</dbReference>
<evidence type="ECO:0000256" key="4">
    <source>
        <dbReference type="ARBA" id="ARBA00022807"/>
    </source>
</evidence>
<evidence type="ECO:0000256" key="3">
    <source>
        <dbReference type="ARBA" id="ARBA00022801"/>
    </source>
</evidence>
<organism evidence="10">
    <name type="scientific">Mahanarva fimbriolata</name>
    <dbReference type="NCBI Taxonomy" id="672148"/>
    <lineage>
        <taxon>Eukaryota</taxon>
        <taxon>Metazoa</taxon>
        <taxon>Ecdysozoa</taxon>
        <taxon>Arthropoda</taxon>
        <taxon>Hexapoda</taxon>
        <taxon>Insecta</taxon>
        <taxon>Pterygota</taxon>
        <taxon>Neoptera</taxon>
        <taxon>Paraneoptera</taxon>
        <taxon>Hemiptera</taxon>
        <taxon>Auchenorrhyncha</taxon>
        <taxon>Cercopoidea</taxon>
        <taxon>Cercopidae</taxon>
        <taxon>Ischnorhininae</taxon>
        <taxon>Mahanarva</taxon>
    </lineage>
</organism>
<sequence>MKIWQACLCLSLVACEMVEVDYDWEIFKLVYDKEFQDTWEEAQRHDVFLENKRKISAHNALFKQGLVSYALGINNFSDRFPEELAALTSLAKFSEAMLASSASRQPIEFDDVTLPDSVDWREKGAVTPVKNQMHCESCWAFSTTGSLEGQHFLKYGKLVSLSEQNLVDCVKNPNGQLGCEGNLMEKGYEYVKKNGGIDTEDSYPYLAKDGTCHYDPKTSGANCTGYVILPGGDEDQLKVAVANVGPVSVAIHASSDMKYYKQGVYRSEECRNDTVNHAVLVVGYGTTPNGTDYWLVKNSWGWSFGLQGYIMIARNQNNMCGIASYASYPVM</sequence>
<evidence type="ECO:0000256" key="6">
    <source>
        <dbReference type="ARBA" id="ARBA00023157"/>
    </source>
</evidence>
<dbReference type="SUPFAM" id="SSF54001">
    <property type="entry name" value="Cysteine proteinases"/>
    <property type="match status" value="1"/>
</dbReference>
<dbReference type="Pfam" id="PF00112">
    <property type="entry name" value="Peptidase_C1"/>
    <property type="match status" value="1"/>
</dbReference>
<dbReference type="PROSITE" id="PS51257">
    <property type="entry name" value="PROKAR_LIPOPROTEIN"/>
    <property type="match status" value="1"/>
</dbReference>
<evidence type="ECO:0000256" key="2">
    <source>
        <dbReference type="ARBA" id="ARBA00022670"/>
    </source>
</evidence>
<dbReference type="AlphaFoldDB" id="A0A7U3NJF0"/>
<accession>A0A7U3NJF0</accession>
<keyword evidence="4" id="KW-0788">Thiol protease</keyword>
<dbReference type="CDD" id="cd02248">
    <property type="entry name" value="Peptidase_C1A"/>
    <property type="match status" value="1"/>
</dbReference>
<name>A0A7U3NJF0_9HEMI</name>
<evidence type="ECO:0000256" key="1">
    <source>
        <dbReference type="ARBA" id="ARBA00008455"/>
    </source>
</evidence>
<dbReference type="InterPro" id="IPR038765">
    <property type="entry name" value="Papain-like_cys_pep_sf"/>
</dbReference>
<dbReference type="GO" id="GO:0006508">
    <property type="term" value="P:proteolysis"/>
    <property type="evidence" value="ECO:0007669"/>
    <property type="project" value="UniProtKB-KW"/>
</dbReference>
<dbReference type="PROSITE" id="PS00139">
    <property type="entry name" value="THIOL_PROTEASE_CYS"/>
    <property type="match status" value="1"/>
</dbReference>
<dbReference type="InterPro" id="IPR000169">
    <property type="entry name" value="Pept_cys_AS"/>
</dbReference>
<protein>
    <submittedName>
        <fullName evidence="10">Cathepsin L2</fullName>
        <ecNumber evidence="10">3.4.22.15</ecNumber>
    </submittedName>
</protein>
<reference evidence="10" key="1">
    <citation type="journal article" date="2020" name="Insect Biochem. Mol. Biol.">
        <title>Cathepsins L and B in Dysdercus peruvianus, Rhodnius prolixus, and Mahanarva fimbriolata. Looking for enzyme adaptations to digestion.</title>
        <authorList>
            <person name="Pimentel A.C."/>
            <person name="Dias R.O."/>
            <person name="Bifano T.D."/>
            <person name="Genta F.A."/>
            <person name="Ferreira C."/>
            <person name="Terra W.R."/>
        </authorList>
    </citation>
    <scope>NUCLEOTIDE SEQUENCE</scope>
</reference>
<dbReference type="InterPro" id="IPR000668">
    <property type="entry name" value="Peptidase_C1A_C"/>
</dbReference>
<keyword evidence="3 10" id="KW-0378">Hydrolase</keyword>
<dbReference type="PANTHER" id="PTHR12411">
    <property type="entry name" value="CYSTEINE PROTEASE FAMILY C1-RELATED"/>
    <property type="match status" value="1"/>
</dbReference>
<dbReference type="InterPro" id="IPR025661">
    <property type="entry name" value="Pept_asp_AS"/>
</dbReference>
<evidence type="ECO:0000259" key="9">
    <source>
        <dbReference type="SMART" id="SM00848"/>
    </source>
</evidence>